<dbReference type="Pfam" id="PF13581">
    <property type="entry name" value="HATPase_c_2"/>
    <property type="match status" value="1"/>
</dbReference>
<dbReference type="CDD" id="cd16936">
    <property type="entry name" value="HATPase_RsbW-like"/>
    <property type="match status" value="1"/>
</dbReference>
<sequence length="114" mass="12634">MKLAEEYNLLSNNNSYQEITFKSDPRNLSNARKFVENIATEHGFSEEKVFDIKVAAGEALSNAIEHGSTDAESEIKIVADFSKNSLHISIIDSGIFKKVVKVDDTGDPHHRGRG</sequence>
<organism evidence="3">
    <name type="scientific">marine sediment metagenome</name>
    <dbReference type="NCBI Taxonomy" id="412755"/>
    <lineage>
        <taxon>unclassified sequences</taxon>
        <taxon>metagenomes</taxon>
        <taxon>ecological metagenomes</taxon>
    </lineage>
</organism>
<dbReference type="PANTHER" id="PTHR35526:SF3">
    <property type="entry name" value="ANTI-SIGMA-F FACTOR RSBW"/>
    <property type="match status" value="1"/>
</dbReference>
<dbReference type="EMBL" id="LAZR01021541">
    <property type="protein sequence ID" value="KKL84959.1"/>
    <property type="molecule type" value="Genomic_DNA"/>
</dbReference>
<evidence type="ECO:0000313" key="3">
    <source>
        <dbReference type="EMBL" id="KKL84959.1"/>
    </source>
</evidence>
<protein>
    <recommendedName>
        <fullName evidence="2">Histidine kinase/HSP90-like ATPase domain-containing protein</fullName>
    </recommendedName>
</protein>
<evidence type="ECO:0000259" key="2">
    <source>
        <dbReference type="Pfam" id="PF13581"/>
    </source>
</evidence>
<keyword evidence="1" id="KW-0808">Transferase</keyword>
<reference evidence="3" key="1">
    <citation type="journal article" date="2015" name="Nature">
        <title>Complex archaea that bridge the gap between prokaryotes and eukaryotes.</title>
        <authorList>
            <person name="Spang A."/>
            <person name="Saw J.H."/>
            <person name="Jorgensen S.L."/>
            <person name="Zaremba-Niedzwiedzka K."/>
            <person name="Martijn J."/>
            <person name="Lind A.E."/>
            <person name="van Eijk R."/>
            <person name="Schleper C."/>
            <person name="Guy L."/>
            <person name="Ettema T.J."/>
        </authorList>
    </citation>
    <scope>NUCLEOTIDE SEQUENCE</scope>
</reference>
<keyword evidence="1" id="KW-0418">Kinase</keyword>
<dbReference type="InterPro" id="IPR036890">
    <property type="entry name" value="HATPase_C_sf"/>
</dbReference>
<keyword evidence="1" id="KW-0723">Serine/threonine-protein kinase</keyword>
<dbReference type="PANTHER" id="PTHR35526">
    <property type="entry name" value="ANTI-SIGMA-F FACTOR RSBW-RELATED"/>
    <property type="match status" value="1"/>
</dbReference>
<proteinExistence type="predicted"/>
<comment type="caution">
    <text evidence="3">The sequence shown here is derived from an EMBL/GenBank/DDBJ whole genome shotgun (WGS) entry which is preliminary data.</text>
</comment>
<evidence type="ECO:0000256" key="1">
    <source>
        <dbReference type="ARBA" id="ARBA00022527"/>
    </source>
</evidence>
<dbReference type="Gene3D" id="3.30.565.10">
    <property type="entry name" value="Histidine kinase-like ATPase, C-terminal domain"/>
    <property type="match status" value="1"/>
</dbReference>
<accession>A0A0F9FEZ1</accession>
<dbReference type="GO" id="GO:0004674">
    <property type="term" value="F:protein serine/threonine kinase activity"/>
    <property type="evidence" value="ECO:0007669"/>
    <property type="project" value="UniProtKB-KW"/>
</dbReference>
<dbReference type="InterPro" id="IPR003594">
    <property type="entry name" value="HATPase_dom"/>
</dbReference>
<name>A0A0F9FEZ1_9ZZZZ</name>
<feature type="non-terminal residue" evidence="3">
    <location>
        <position position="114"/>
    </location>
</feature>
<dbReference type="InterPro" id="IPR050267">
    <property type="entry name" value="Anti-sigma-factor_SerPK"/>
</dbReference>
<feature type="domain" description="Histidine kinase/HSP90-like ATPase" evidence="2">
    <location>
        <begin position="21"/>
        <end position="114"/>
    </location>
</feature>
<gene>
    <name evidence="3" type="ORF">LCGC14_1959480</name>
</gene>
<dbReference type="AlphaFoldDB" id="A0A0F9FEZ1"/>
<dbReference type="SUPFAM" id="SSF55874">
    <property type="entry name" value="ATPase domain of HSP90 chaperone/DNA topoisomerase II/histidine kinase"/>
    <property type="match status" value="1"/>
</dbReference>